<evidence type="ECO:0000256" key="1">
    <source>
        <dbReference type="ARBA" id="ARBA00022603"/>
    </source>
</evidence>
<dbReference type="EC" id="2.1.1.-" evidence="4"/>
<dbReference type="SUPFAM" id="SSF53335">
    <property type="entry name" value="S-adenosyl-L-methionine-dependent methyltransferases"/>
    <property type="match status" value="1"/>
</dbReference>
<dbReference type="RefSeq" id="WP_330974309.1">
    <property type="nucleotide sequence ID" value="NZ_JAZGLY010000003.1"/>
</dbReference>
<dbReference type="PROSITE" id="PS51682">
    <property type="entry name" value="SAM_OMT_I"/>
    <property type="match status" value="1"/>
</dbReference>
<accession>A0ABU7RFW9</accession>
<dbReference type="InterPro" id="IPR002935">
    <property type="entry name" value="SAM_O-MeTrfase"/>
</dbReference>
<evidence type="ECO:0000256" key="2">
    <source>
        <dbReference type="ARBA" id="ARBA00022679"/>
    </source>
</evidence>
<organism evidence="4 5">
    <name type="scientific">Niabella digestorum</name>
    <dbReference type="NCBI Taxonomy" id="3117701"/>
    <lineage>
        <taxon>Bacteria</taxon>
        <taxon>Pseudomonadati</taxon>
        <taxon>Bacteroidota</taxon>
        <taxon>Chitinophagia</taxon>
        <taxon>Chitinophagales</taxon>
        <taxon>Chitinophagaceae</taxon>
        <taxon>Niabella</taxon>
    </lineage>
</organism>
<protein>
    <submittedName>
        <fullName evidence="4">O-methyltransferase</fullName>
        <ecNumber evidence="4">2.1.1.-</ecNumber>
    </submittedName>
</protein>
<keyword evidence="1 4" id="KW-0489">Methyltransferase</keyword>
<sequence>MNDNLNYELLNQFAEVYSSKEDPLLAAVNDFTQKNHAEPHMLSGHVQGLLLKMFSLMIRPQRILEIGTFTGYSALCLAEGLTEDGCLHTIESREHTAAIAQNFFDQSPIGHKIKLHTGLAADIIPQLDETWDMVFIDADKTGYINYFELVLPKVRKNGFIFADNIFFHGEALKENAKGKSGKAVKEFNNYINNRTDIEKVVLTVRDGLYLIRKR</sequence>
<dbReference type="InterPro" id="IPR029063">
    <property type="entry name" value="SAM-dependent_MTases_sf"/>
</dbReference>
<dbReference type="PANTHER" id="PTHR10509:SF14">
    <property type="entry name" value="CAFFEOYL-COA O-METHYLTRANSFERASE 3-RELATED"/>
    <property type="match status" value="1"/>
</dbReference>
<dbReference type="InterPro" id="IPR050362">
    <property type="entry name" value="Cation-dep_OMT"/>
</dbReference>
<comment type="caution">
    <text evidence="4">The sequence shown here is derived from an EMBL/GenBank/DDBJ whole genome shotgun (WGS) entry which is preliminary data.</text>
</comment>
<dbReference type="PANTHER" id="PTHR10509">
    <property type="entry name" value="O-METHYLTRANSFERASE-RELATED"/>
    <property type="match status" value="1"/>
</dbReference>
<keyword evidence="5" id="KW-1185">Reference proteome</keyword>
<evidence type="ECO:0000256" key="3">
    <source>
        <dbReference type="ARBA" id="ARBA00022691"/>
    </source>
</evidence>
<reference evidence="4 5" key="1">
    <citation type="submission" date="2024-01" db="EMBL/GenBank/DDBJ databases">
        <title>Niabella digestum sp. nov., isolated from waste digestion system.</title>
        <authorList>
            <person name="Zhang L."/>
        </authorList>
    </citation>
    <scope>NUCLEOTIDE SEQUENCE [LARGE SCALE GENOMIC DNA]</scope>
    <source>
        <strain evidence="4 5">A18</strain>
    </source>
</reference>
<keyword evidence="3" id="KW-0949">S-adenosyl-L-methionine</keyword>
<dbReference type="Proteomes" id="UP001357452">
    <property type="component" value="Unassembled WGS sequence"/>
</dbReference>
<gene>
    <name evidence="4" type="ORF">V2H41_06405</name>
</gene>
<dbReference type="GO" id="GO:0008168">
    <property type="term" value="F:methyltransferase activity"/>
    <property type="evidence" value="ECO:0007669"/>
    <property type="project" value="UniProtKB-KW"/>
</dbReference>
<proteinExistence type="predicted"/>
<dbReference type="Pfam" id="PF01596">
    <property type="entry name" value="Methyltransf_3"/>
    <property type="match status" value="1"/>
</dbReference>
<dbReference type="EMBL" id="JAZGLY010000003">
    <property type="protein sequence ID" value="MEE6186900.1"/>
    <property type="molecule type" value="Genomic_DNA"/>
</dbReference>
<dbReference type="Gene3D" id="3.40.50.150">
    <property type="entry name" value="Vaccinia Virus protein VP39"/>
    <property type="match status" value="1"/>
</dbReference>
<keyword evidence="2 4" id="KW-0808">Transferase</keyword>
<name>A0ABU7RFW9_9BACT</name>
<evidence type="ECO:0000313" key="5">
    <source>
        <dbReference type="Proteomes" id="UP001357452"/>
    </source>
</evidence>
<dbReference type="GO" id="GO:0032259">
    <property type="term" value="P:methylation"/>
    <property type="evidence" value="ECO:0007669"/>
    <property type="project" value="UniProtKB-KW"/>
</dbReference>
<evidence type="ECO:0000313" key="4">
    <source>
        <dbReference type="EMBL" id="MEE6186900.1"/>
    </source>
</evidence>